<organism evidence="2 3">
    <name type="scientific">Sphaerochaeta associata</name>
    <dbReference type="NCBI Taxonomy" id="1129264"/>
    <lineage>
        <taxon>Bacteria</taxon>
        <taxon>Pseudomonadati</taxon>
        <taxon>Spirochaetota</taxon>
        <taxon>Spirochaetia</taxon>
        <taxon>Spirochaetales</taxon>
        <taxon>Sphaerochaetaceae</taxon>
        <taxon>Sphaerochaeta</taxon>
    </lineage>
</organism>
<evidence type="ECO:0000256" key="1">
    <source>
        <dbReference type="SAM" id="SignalP"/>
    </source>
</evidence>
<evidence type="ECO:0000313" key="3">
    <source>
        <dbReference type="Proteomes" id="UP000829708"/>
    </source>
</evidence>
<gene>
    <name evidence="2" type="ORF">MUG09_15035</name>
</gene>
<name>A0ABY4D9S6_9SPIR</name>
<keyword evidence="3" id="KW-1185">Reference proteome</keyword>
<dbReference type="Proteomes" id="UP000829708">
    <property type="component" value="Chromosome"/>
</dbReference>
<dbReference type="EMBL" id="CP094929">
    <property type="protein sequence ID" value="UOM50876.1"/>
    <property type="molecule type" value="Genomic_DNA"/>
</dbReference>
<feature type="chain" id="PRO_5045503768" description="SLH domain-containing protein" evidence="1">
    <location>
        <begin position="23"/>
        <end position="205"/>
    </location>
</feature>
<dbReference type="RefSeq" id="WP_244772261.1">
    <property type="nucleotide sequence ID" value="NZ_CP094929.1"/>
</dbReference>
<evidence type="ECO:0000313" key="2">
    <source>
        <dbReference type="EMBL" id="UOM50876.1"/>
    </source>
</evidence>
<dbReference type="Gene3D" id="2.40.160.130">
    <property type="entry name" value="Capsule assembly protein Wzi"/>
    <property type="match status" value="1"/>
</dbReference>
<reference evidence="3" key="1">
    <citation type="journal article" date="2024" name="J Bioinform Genom">
        <title>Complete genome sequence of the type strain bacterium Sphaerochaeta associata GLS2t (VKM B-2742)t.</title>
        <authorList>
            <person name="Troshina O.Y."/>
            <person name="Tepeeva A.N."/>
            <person name="Arzamasceva V.O."/>
            <person name="Whitman W.B."/>
            <person name="Varghese N."/>
            <person name="Shapiro N."/>
            <person name="Woyke T."/>
            <person name="Kripides N.C."/>
            <person name="Vasilenko O.V."/>
        </authorList>
    </citation>
    <scope>NUCLEOTIDE SEQUENCE [LARGE SCALE GENOMIC DNA]</scope>
    <source>
        <strain evidence="3">GLS2T</strain>
    </source>
</reference>
<keyword evidence="1" id="KW-0732">Signal</keyword>
<dbReference type="InterPro" id="IPR038636">
    <property type="entry name" value="Wzi_sf"/>
</dbReference>
<proteinExistence type="predicted"/>
<feature type="signal peptide" evidence="1">
    <location>
        <begin position="1"/>
        <end position="22"/>
    </location>
</feature>
<sequence length="205" mass="22582">MRKLRPLLVGLCIALLVSPIFAVSNQQKIYSLDSDIYEAIQILYVSQGLSLPSTTGPYSQAELTLMLEKLKPETLKGSLSSTYDYVVQQLNIEPKIQGKGIGLSWNFDANLETYYHTDTTNFVGRETWTRGSLQQKPLLNIGLETWPAESFYGYSEFSVGNVPTLATPFGSTMISSNVIVVPPAATSDIDLNFPYRTFVAGGGDH</sequence>
<evidence type="ECO:0008006" key="4">
    <source>
        <dbReference type="Google" id="ProtNLM"/>
    </source>
</evidence>
<accession>A0ABY4D9S6</accession>
<protein>
    <recommendedName>
        <fullName evidence="4">SLH domain-containing protein</fullName>
    </recommendedName>
</protein>